<keyword evidence="7 10" id="KW-1133">Transmembrane helix</keyword>
<dbReference type="GO" id="GO:0000103">
    <property type="term" value="P:sulfate assimilation"/>
    <property type="evidence" value="ECO:0007669"/>
    <property type="project" value="TreeGrafter"/>
</dbReference>
<keyword evidence="4" id="KW-0997">Cell inner membrane</keyword>
<evidence type="ECO:0000256" key="4">
    <source>
        <dbReference type="ARBA" id="ARBA00022519"/>
    </source>
</evidence>
<organism evidence="11 12">
    <name type="scientific">Desulforhopalus singaporensis</name>
    <dbReference type="NCBI Taxonomy" id="91360"/>
    <lineage>
        <taxon>Bacteria</taxon>
        <taxon>Pseudomonadati</taxon>
        <taxon>Thermodesulfobacteriota</taxon>
        <taxon>Desulfobulbia</taxon>
        <taxon>Desulfobulbales</taxon>
        <taxon>Desulfocapsaceae</taxon>
        <taxon>Desulforhopalus</taxon>
    </lineage>
</organism>
<gene>
    <name evidence="11" type="ORF">SAMN05660330_02548</name>
</gene>
<keyword evidence="3" id="KW-1003">Cell membrane</keyword>
<dbReference type="Pfam" id="PF07264">
    <property type="entry name" value="EI24"/>
    <property type="match status" value="1"/>
</dbReference>
<keyword evidence="2" id="KW-0813">Transport</keyword>
<keyword evidence="5" id="KW-0028">Amino-acid biosynthesis</keyword>
<name>A0A1H0S728_9BACT</name>
<evidence type="ECO:0000256" key="5">
    <source>
        <dbReference type="ARBA" id="ARBA00022605"/>
    </source>
</evidence>
<keyword evidence="6 10" id="KW-0812">Transmembrane</keyword>
<protein>
    <submittedName>
        <fullName evidence="11">CysZ protein</fullName>
    </submittedName>
</protein>
<dbReference type="STRING" id="91360.SAMN05660330_02548"/>
<evidence type="ECO:0000256" key="9">
    <source>
        <dbReference type="ARBA" id="ARBA00023136"/>
    </source>
</evidence>
<feature type="transmembrane region" description="Helical" evidence="10">
    <location>
        <begin position="214"/>
        <end position="239"/>
    </location>
</feature>
<dbReference type="GO" id="GO:0009675">
    <property type="term" value="F:high-affinity sulfate:proton symporter activity"/>
    <property type="evidence" value="ECO:0007669"/>
    <property type="project" value="TreeGrafter"/>
</dbReference>
<feature type="transmembrane region" description="Helical" evidence="10">
    <location>
        <begin position="31"/>
        <end position="52"/>
    </location>
</feature>
<evidence type="ECO:0000256" key="1">
    <source>
        <dbReference type="ARBA" id="ARBA00004141"/>
    </source>
</evidence>
<dbReference type="RefSeq" id="WP_092223400.1">
    <property type="nucleotide sequence ID" value="NZ_FNJI01000017.1"/>
</dbReference>
<reference evidence="11 12" key="1">
    <citation type="submission" date="2016-10" db="EMBL/GenBank/DDBJ databases">
        <authorList>
            <person name="de Groot N.N."/>
        </authorList>
    </citation>
    <scope>NUCLEOTIDE SEQUENCE [LARGE SCALE GENOMIC DNA]</scope>
    <source>
        <strain evidence="11 12">DSM 12130</strain>
    </source>
</reference>
<keyword evidence="9 10" id="KW-0472">Membrane</keyword>
<dbReference type="Proteomes" id="UP000199073">
    <property type="component" value="Unassembled WGS sequence"/>
</dbReference>
<evidence type="ECO:0000256" key="10">
    <source>
        <dbReference type="SAM" id="Phobius"/>
    </source>
</evidence>
<proteinExistence type="predicted"/>
<feature type="transmembrane region" description="Helical" evidence="10">
    <location>
        <begin position="151"/>
        <end position="168"/>
    </location>
</feature>
<evidence type="ECO:0000256" key="7">
    <source>
        <dbReference type="ARBA" id="ARBA00022989"/>
    </source>
</evidence>
<sequence length="263" mass="29511">MERQQSKPTPPTVQWVPLSRTLALMVRRKKIFGWSFLLIFLTCILTWIGYLLTVDFMNQLTASLFSPPAETATVTGWIKQKGLIAAGWIFHLVSKIFAFYLAFLVAYTLTTPGYAFLSAAAEKLHAGKHFDPDAEFNLPGVLRDIFEGVKIAAFGVVVTLAALFVNFIPGIGQALVFILYTYYSALMFVDYPASRRRWSLAKKLKWLRTHSSPAFRLGVLPALVSMIPFVNVFAMALLFPVLTVHTTLNFSEIELAKKIDQIP</sequence>
<keyword evidence="12" id="KW-1185">Reference proteome</keyword>
<evidence type="ECO:0000256" key="3">
    <source>
        <dbReference type="ARBA" id="ARBA00022475"/>
    </source>
</evidence>
<dbReference type="PANTHER" id="PTHR37468:SF1">
    <property type="entry name" value="SULFATE TRANSPORTER CYSZ"/>
    <property type="match status" value="1"/>
</dbReference>
<dbReference type="GO" id="GO:0005886">
    <property type="term" value="C:plasma membrane"/>
    <property type="evidence" value="ECO:0007669"/>
    <property type="project" value="TreeGrafter"/>
</dbReference>
<dbReference type="InterPro" id="IPR050480">
    <property type="entry name" value="CysZ-like"/>
</dbReference>
<feature type="transmembrane region" description="Helical" evidence="10">
    <location>
        <begin position="174"/>
        <end position="193"/>
    </location>
</feature>
<evidence type="ECO:0000313" key="12">
    <source>
        <dbReference type="Proteomes" id="UP000199073"/>
    </source>
</evidence>
<evidence type="ECO:0000256" key="8">
    <source>
        <dbReference type="ARBA" id="ARBA00023032"/>
    </source>
</evidence>
<dbReference type="InterPro" id="IPR059112">
    <property type="entry name" value="CysZ/EI24"/>
</dbReference>
<feature type="transmembrane region" description="Helical" evidence="10">
    <location>
        <begin position="97"/>
        <end position="117"/>
    </location>
</feature>
<dbReference type="GO" id="GO:0019344">
    <property type="term" value="P:cysteine biosynthetic process"/>
    <property type="evidence" value="ECO:0007669"/>
    <property type="project" value="TreeGrafter"/>
</dbReference>
<dbReference type="OrthoDB" id="5431194at2"/>
<evidence type="ECO:0000256" key="6">
    <source>
        <dbReference type="ARBA" id="ARBA00022692"/>
    </source>
</evidence>
<accession>A0A1H0S728</accession>
<dbReference type="EMBL" id="FNJI01000017">
    <property type="protein sequence ID" value="SDP37028.1"/>
    <property type="molecule type" value="Genomic_DNA"/>
</dbReference>
<dbReference type="PANTHER" id="PTHR37468">
    <property type="entry name" value="SULFATE TRANSPORTER CYSZ"/>
    <property type="match status" value="1"/>
</dbReference>
<evidence type="ECO:0000313" key="11">
    <source>
        <dbReference type="EMBL" id="SDP37028.1"/>
    </source>
</evidence>
<evidence type="ECO:0000256" key="2">
    <source>
        <dbReference type="ARBA" id="ARBA00022448"/>
    </source>
</evidence>
<dbReference type="AlphaFoldDB" id="A0A1H0S728"/>
<keyword evidence="8" id="KW-0764">Sulfate transport</keyword>
<comment type="subcellular location">
    <subcellularLocation>
        <location evidence="1">Membrane</location>
        <topology evidence="1">Multi-pass membrane protein</topology>
    </subcellularLocation>
</comment>